<gene>
    <name evidence="1" type="ORF">A2682_01335</name>
</gene>
<evidence type="ECO:0000313" key="1">
    <source>
        <dbReference type="EMBL" id="OHA48530.1"/>
    </source>
</evidence>
<dbReference type="EMBL" id="MHST01000019">
    <property type="protein sequence ID" value="OHA48530.1"/>
    <property type="molecule type" value="Genomic_DNA"/>
</dbReference>
<accession>A0A1G2PJM7</accession>
<dbReference type="AlphaFoldDB" id="A0A1G2PJM7"/>
<comment type="caution">
    <text evidence="1">The sequence shown here is derived from an EMBL/GenBank/DDBJ whole genome shotgun (WGS) entry which is preliminary data.</text>
</comment>
<proteinExistence type="predicted"/>
<organism evidence="1 2">
    <name type="scientific">Terrybacteria sp. (strain RIFCSPHIGHO2_01_FULL_58_15)</name>
    <dbReference type="NCBI Taxonomy" id="1802363"/>
    <lineage>
        <taxon>Bacteria</taxon>
        <taxon>Candidatus Terryibacteriota</taxon>
    </lineage>
</organism>
<dbReference type="Proteomes" id="UP000178690">
    <property type="component" value="Unassembled WGS sequence"/>
</dbReference>
<evidence type="ECO:0000313" key="2">
    <source>
        <dbReference type="Proteomes" id="UP000178690"/>
    </source>
</evidence>
<sequence length="133" mass="14745">MPSQGGFTLFKVTIALEDVGKHDTFPEAFRDFYEKVKALVEGGTTEQVLYTTNFIVYCKNGAELPMEFGQVVDFAHEIGLLNEEGQLQELQADPTPEVVKAAFVRVAREYVVSPHSVFPERAFAALATIETAE</sequence>
<protein>
    <submittedName>
        <fullName evidence="1">Uncharacterized protein</fullName>
    </submittedName>
</protein>
<name>A0A1G2PJM7_TERXR</name>
<reference evidence="1 2" key="1">
    <citation type="journal article" date="2016" name="Nat. Commun.">
        <title>Thousands of microbial genomes shed light on interconnected biogeochemical processes in an aquifer system.</title>
        <authorList>
            <person name="Anantharaman K."/>
            <person name="Brown C.T."/>
            <person name="Hug L.A."/>
            <person name="Sharon I."/>
            <person name="Castelle C.J."/>
            <person name="Probst A.J."/>
            <person name="Thomas B.C."/>
            <person name="Singh A."/>
            <person name="Wilkins M.J."/>
            <person name="Karaoz U."/>
            <person name="Brodie E.L."/>
            <person name="Williams K.H."/>
            <person name="Hubbard S.S."/>
            <person name="Banfield J.F."/>
        </authorList>
    </citation>
    <scope>NUCLEOTIDE SEQUENCE [LARGE SCALE GENOMIC DNA]</scope>
    <source>
        <strain evidence="2">RIFCSPHIGHO2_01_FULL_58_15</strain>
    </source>
</reference>
<dbReference type="STRING" id="1802363.A2682_01335"/>